<protein>
    <submittedName>
        <fullName evidence="2">Phage tail family protein</fullName>
    </submittedName>
</protein>
<dbReference type="Proteomes" id="UP001255696">
    <property type="component" value="Unassembled WGS sequence"/>
</dbReference>
<proteinExistence type="predicted"/>
<dbReference type="InterPro" id="IPR008841">
    <property type="entry name" value="Siphovirus-type_tail_N"/>
</dbReference>
<reference evidence="2" key="1">
    <citation type="submission" date="2023-03" db="EMBL/GenBank/DDBJ databases">
        <authorList>
            <person name="Shen W."/>
            <person name="Cai J."/>
        </authorList>
    </citation>
    <scope>NUCLEOTIDE SEQUENCE</scope>
    <source>
        <strain evidence="2">B245-2</strain>
    </source>
</reference>
<dbReference type="AlphaFoldDB" id="A0AAW8TUS0"/>
<evidence type="ECO:0000259" key="1">
    <source>
        <dbReference type="Pfam" id="PF05709"/>
    </source>
</evidence>
<dbReference type="EMBL" id="JARQBI010000024">
    <property type="protein sequence ID" value="MDT2797424.1"/>
    <property type="molecule type" value="Genomic_DNA"/>
</dbReference>
<sequence>MNKLRVTFNGQLLSNYLSVVDGLHIPMTGDRNYTVINGEVYDLEKGPKKITLPFYIKGDIFVKRDIINTILNVSEPKRLEFGYEPNRYYMAIPEGDINFVAKDDIATGTITFRILDGVSKSKTITPFTFTKQADGSWKTKIVNNGSEWAYVNYNIDIASETGYIGLVSEHGILQFGKVDEADMVEATKNVKLHTGFTQWTAGTTFYENPAKKDVTDMSIQNGWLKLANKGFTNTANGSYFGAIQELPLSETCTDWYIWARARFEAGLMGQTGEWALCVVDENNQLIAGMIIEKYDRSGNKGQVCFTIGGQGIKKTIPFTTSVWLRDNPYGGEGISKNSNMFDLKKEADKVTFYWYGSYFSYQSNALKNLKAKKVQFFLGQMAGQNSTDRLVTEMGLSDFSFTKLNATYWKDVPNRYPSGTKLKIDGQQGKLYVNNKVAEKDEIKGSKYFLVPPGETEIILTTSSFGEIKSATAEIVERWV</sequence>
<evidence type="ECO:0000313" key="2">
    <source>
        <dbReference type="EMBL" id="MDT2797424.1"/>
    </source>
</evidence>
<dbReference type="RefSeq" id="WP_311898187.1">
    <property type="nucleotide sequence ID" value="NZ_JARQBI010000024.1"/>
</dbReference>
<dbReference type="Gene3D" id="2.40.30.200">
    <property type="match status" value="1"/>
</dbReference>
<dbReference type="Pfam" id="PF05709">
    <property type="entry name" value="Sipho_tail"/>
    <property type="match status" value="1"/>
</dbReference>
<organism evidence="2 3">
    <name type="scientific">Enterococcus cecorum</name>
    <dbReference type="NCBI Taxonomy" id="44008"/>
    <lineage>
        <taxon>Bacteria</taxon>
        <taxon>Bacillati</taxon>
        <taxon>Bacillota</taxon>
        <taxon>Bacilli</taxon>
        <taxon>Lactobacillales</taxon>
        <taxon>Enterococcaceae</taxon>
        <taxon>Enterococcus</taxon>
    </lineage>
</organism>
<feature type="domain" description="Siphovirus-type tail component RIFT-related" evidence="1">
    <location>
        <begin position="46"/>
        <end position="113"/>
    </location>
</feature>
<gene>
    <name evidence="2" type="ORF">P7H47_09265</name>
</gene>
<name>A0AAW8TUS0_9ENTE</name>
<evidence type="ECO:0000313" key="3">
    <source>
        <dbReference type="Proteomes" id="UP001255696"/>
    </source>
</evidence>
<accession>A0AAW8TUS0</accession>
<dbReference type="NCBIfam" id="TIGR01633">
    <property type="entry name" value="phi3626_gp14_N"/>
    <property type="match status" value="1"/>
</dbReference>
<comment type="caution">
    <text evidence="2">The sequence shown here is derived from an EMBL/GenBank/DDBJ whole genome shotgun (WGS) entry which is preliminary data.</text>
</comment>
<dbReference type="InterPro" id="IPR006520">
    <property type="entry name" value="Dit_BPSPP_N"/>
</dbReference>